<keyword evidence="4 10" id="KW-0479">Metal-binding</keyword>
<dbReference type="GO" id="GO:0046854">
    <property type="term" value="P:phosphatidylinositol phosphate biosynthetic process"/>
    <property type="evidence" value="ECO:0007669"/>
    <property type="project" value="InterPro"/>
</dbReference>
<evidence type="ECO:0000256" key="2">
    <source>
        <dbReference type="ARBA" id="ARBA00009759"/>
    </source>
</evidence>
<dbReference type="InterPro" id="IPR050725">
    <property type="entry name" value="CysQ/Inositol_MonoPase"/>
</dbReference>
<feature type="binding site" evidence="10">
    <location>
        <position position="129"/>
    </location>
    <ligand>
        <name>Mg(2+)</name>
        <dbReference type="ChEBI" id="CHEBI:18420"/>
        <label>1</label>
        <note>catalytic</note>
    </ligand>
</feature>
<dbReference type="GO" id="GO:0008441">
    <property type="term" value="F:3'(2'),5'-bisphosphate nucleotidase activity"/>
    <property type="evidence" value="ECO:0007669"/>
    <property type="project" value="UniProtKB-EC"/>
</dbReference>
<dbReference type="Gene3D" id="3.30.540.10">
    <property type="entry name" value="Fructose-1,6-Bisphosphatase, subunit A, domain 1"/>
    <property type="match status" value="1"/>
</dbReference>
<name>A0A0H5RN56_9EUKA</name>
<keyword evidence="6 10" id="KW-0460">Magnesium</keyword>
<dbReference type="PANTHER" id="PTHR43028">
    <property type="entry name" value="3'(2'),5'-BISPHOSPHATE NUCLEOTIDASE 1"/>
    <property type="match status" value="1"/>
</dbReference>
<reference evidence="11" key="1">
    <citation type="submission" date="2015-04" db="EMBL/GenBank/DDBJ databases">
        <title>The genome sequence of the plant pathogenic Rhizarian Plasmodiophora brassicae reveals insights in its biotrophic life cycle and the origin of chitin synthesis.</title>
        <authorList>
            <person name="Schwelm A."/>
            <person name="Fogelqvist J."/>
            <person name="Knaust A."/>
            <person name="Julke S."/>
            <person name="Lilja T."/>
            <person name="Dhandapani V."/>
            <person name="Bonilla-Rosso G."/>
            <person name="Karlsson M."/>
            <person name="Shevchenko A."/>
            <person name="Choi S.R."/>
            <person name="Kim H.G."/>
            <person name="Park J.Y."/>
            <person name="Lim Y.P."/>
            <person name="Ludwig-Muller J."/>
            <person name="Dixelius C."/>
        </authorList>
    </citation>
    <scope>NUCLEOTIDE SEQUENCE</scope>
    <source>
        <tissue evidence="11">Potato root galls</tissue>
    </source>
</reference>
<evidence type="ECO:0000256" key="3">
    <source>
        <dbReference type="ARBA" id="ARBA00012633"/>
    </source>
</evidence>
<dbReference type="PANTHER" id="PTHR43028:SF5">
    <property type="entry name" value="3'(2'),5'-BISPHOSPHATE NUCLEOTIDASE 1"/>
    <property type="match status" value="1"/>
</dbReference>
<feature type="binding site" evidence="10">
    <location>
        <position position="81"/>
    </location>
    <ligand>
        <name>Mg(2+)</name>
        <dbReference type="ChEBI" id="CHEBI:18420"/>
        <label>1</label>
        <note>catalytic</note>
    </ligand>
</feature>
<evidence type="ECO:0000256" key="5">
    <source>
        <dbReference type="ARBA" id="ARBA00022801"/>
    </source>
</evidence>
<dbReference type="SUPFAM" id="SSF56655">
    <property type="entry name" value="Carbohydrate phosphatase"/>
    <property type="match status" value="1"/>
</dbReference>
<proteinExistence type="inferred from homology"/>
<comment type="similarity">
    <text evidence="2">Belongs to the inositol monophosphatase superfamily.</text>
</comment>
<dbReference type="PROSITE" id="PS00630">
    <property type="entry name" value="IMP_2"/>
    <property type="match status" value="1"/>
</dbReference>
<evidence type="ECO:0000256" key="9">
    <source>
        <dbReference type="ARBA" id="ARBA00044554"/>
    </source>
</evidence>
<evidence type="ECO:0000256" key="1">
    <source>
        <dbReference type="ARBA" id="ARBA00001946"/>
    </source>
</evidence>
<dbReference type="FunFam" id="3.30.540.10:FF:000012">
    <property type="entry name" value="Blast:Putative inositol monophosphatase 3"/>
    <property type="match status" value="1"/>
</dbReference>
<dbReference type="InterPro" id="IPR000760">
    <property type="entry name" value="Inositol_monophosphatase-like"/>
</dbReference>
<dbReference type="InterPro" id="IPR020550">
    <property type="entry name" value="Inositol_monophosphatase_CS"/>
</dbReference>
<dbReference type="EMBL" id="HACM01009732">
    <property type="protein sequence ID" value="CRZ10174.1"/>
    <property type="molecule type" value="Transcribed_RNA"/>
</dbReference>
<dbReference type="Gene3D" id="3.40.190.80">
    <property type="match status" value="1"/>
</dbReference>
<accession>A0A0H5RN56</accession>
<dbReference type="Pfam" id="PF00459">
    <property type="entry name" value="Inositol_P"/>
    <property type="match status" value="1"/>
</dbReference>
<evidence type="ECO:0000256" key="7">
    <source>
        <dbReference type="ARBA" id="ARBA00040342"/>
    </source>
</evidence>
<keyword evidence="5" id="KW-0378">Hydrolase</keyword>
<protein>
    <recommendedName>
        <fullName evidence="7">3'(2'),5'-bisphosphate nucleotidase 1</fullName>
        <ecNumber evidence="3">3.1.3.7</ecNumber>
    </recommendedName>
    <alternativeName>
        <fullName evidence="8">Bisphosphate 3'-nucleotidase 1</fullName>
    </alternativeName>
    <alternativeName>
        <fullName evidence="9">Inositol-polyphosphate 1-phosphatase</fullName>
    </alternativeName>
</protein>
<evidence type="ECO:0000256" key="10">
    <source>
        <dbReference type="PIRSR" id="PIRSR600760-2"/>
    </source>
</evidence>
<comment type="cofactor">
    <cofactor evidence="1 10">
        <name>Mg(2+)</name>
        <dbReference type="ChEBI" id="CHEBI:18420"/>
    </cofactor>
</comment>
<evidence type="ECO:0000256" key="6">
    <source>
        <dbReference type="ARBA" id="ARBA00022842"/>
    </source>
</evidence>
<dbReference type="EC" id="3.1.3.7" evidence="3"/>
<feature type="binding site" evidence="10">
    <location>
        <position position="253"/>
    </location>
    <ligand>
        <name>Mg(2+)</name>
        <dbReference type="ChEBI" id="CHEBI:18420"/>
        <label>1</label>
        <note>catalytic</note>
    </ligand>
</feature>
<evidence type="ECO:0000256" key="4">
    <source>
        <dbReference type="ARBA" id="ARBA00022723"/>
    </source>
</evidence>
<dbReference type="GO" id="GO:0005737">
    <property type="term" value="C:cytoplasm"/>
    <property type="evidence" value="ECO:0007669"/>
    <property type="project" value="UniProtKB-ARBA"/>
</dbReference>
<evidence type="ECO:0000313" key="11">
    <source>
        <dbReference type="EMBL" id="CRZ10174.1"/>
    </source>
</evidence>
<feature type="binding site" evidence="10">
    <location>
        <position position="132"/>
    </location>
    <ligand>
        <name>Mg(2+)</name>
        <dbReference type="ChEBI" id="CHEBI:18420"/>
        <label>1</label>
        <note>catalytic</note>
    </ligand>
</feature>
<evidence type="ECO:0000256" key="8">
    <source>
        <dbReference type="ARBA" id="ARBA00041815"/>
    </source>
</evidence>
<dbReference type="GO" id="GO:0046872">
    <property type="term" value="F:metal ion binding"/>
    <property type="evidence" value="ECO:0007669"/>
    <property type="project" value="UniProtKB-KW"/>
</dbReference>
<dbReference type="AlphaFoldDB" id="A0A0H5RN56"/>
<sequence length="310" mass="33714">MQARPKMGSVDILSVAKWCLHLARSGGGIIRSVCQSGCLNAVNKDVDGNEFDPTTEADSQTQTWIIGNLRRQFPNLTVIGEEEQDDIIPSSLQCTALPIDIDRDPYFNRNLWPTNLGFAKADDVCIFVDPVDGTTDLTKGKYEAVTVLVGLAISGKPVYGVVHYPFSEETVFAAVGHPSNKLPIDHPRKAPQDNVIVTSASHLDESVQKYFDGLNPPPAKIIRAGGCGHKVMMVLNGLADAYLYPRSGTKKWDTCAPGAIINAFGGRLTDAYGRDLIYDPSAPLNNQDGIMCALTADLTPYIITKEIFYP</sequence>
<organism evidence="11">
    <name type="scientific">Spongospora subterranea</name>
    <dbReference type="NCBI Taxonomy" id="70186"/>
    <lineage>
        <taxon>Eukaryota</taxon>
        <taxon>Sar</taxon>
        <taxon>Rhizaria</taxon>
        <taxon>Endomyxa</taxon>
        <taxon>Phytomyxea</taxon>
        <taxon>Plasmodiophorida</taxon>
        <taxon>Plasmodiophoridae</taxon>
        <taxon>Spongospora</taxon>
    </lineage>
</organism>